<dbReference type="EMBL" id="UZAH01030583">
    <property type="protein sequence ID" value="VDP11049.1"/>
    <property type="molecule type" value="Genomic_DNA"/>
</dbReference>
<gene>
    <name evidence="3" type="ORF">HPBE_LOCUS18285</name>
</gene>
<name>A0A183G8R3_HELPZ</name>
<evidence type="ECO:0000256" key="1">
    <source>
        <dbReference type="SAM" id="MobiDB-lite"/>
    </source>
</evidence>
<dbReference type="WBParaSite" id="HPBE_0001828601-mRNA-1">
    <property type="protein sequence ID" value="HPBE_0001828601-mRNA-1"/>
    <property type="gene ID" value="HPBE_0001828601"/>
</dbReference>
<accession>A0A183G8R3</accession>
<keyword evidence="2" id="KW-0732">Signal</keyword>
<feature type="region of interest" description="Disordered" evidence="1">
    <location>
        <begin position="46"/>
        <end position="76"/>
    </location>
</feature>
<sequence>MAFLVIDFLLDGFGLGVQELDSIVEQLIRNPTWYWTHLGRTVEERAGAHEERVTAKAKRGRADAHQGTNQQQGDEP</sequence>
<dbReference type="AlphaFoldDB" id="A0A183G8R3"/>
<evidence type="ECO:0000313" key="4">
    <source>
        <dbReference type="Proteomes" id="UP000050761"/>
    </source>
</evidence>
<accession>A0A3P8EGE3</accession>
<reference evidence="3 4" key="1">
    <citation type="submission" date="2018-11" db="EMBL/GenBank/DDBJ databases">
        <authorList>
            <consortium name="Pathogen Informatics"/>
        </authorList>
    </citation>
    <scope>NUCLEOTIDE SEQUENCE [LARGE SCALE GENOMIC DNA]</scope>
</reference>
<feature type="compositionally biased region" description="Polar residues" evidence="1">
    <location>
        <begin position="66"/>
        <end position="76"/>
    </location>
</feature>
<evidence type="ECO:0000313" key="3">
    <source>
        <dbReference type="EMBL" id="VDP11049.1"/>
    </source>
</evidence>
<feature type="signal peptide" evidence="2">
    <location>
        <begin position="1"/>
        <end position="16"/>
    </location>
</feature>
<dbReference type="Proteomes" id="UP000050761">
    <property type="component" value="Unassembled WGS sequence"/>
</dbReference>
<keyword evidence="4" id="KW-1185">Reference proteome</keyword>
<reference evidence="5" key="2">
    <citation type="submission" date="2019-09" db="UniProtKB">
        <authorList>
            <consortium name="WormBaseParasite"/>
        </authorList>
    </citation>
    <scope>IDENTIFICATION</scope>
</reference>
<feature type="chain" id="PRO_5044551938" evidence="2">
    <location>
        <begin position="17"/>
        <end position="76"/>
    </location>
</feature>
<organism evidence="4 5">
    <name type="scientific">Heligmosomoides polygyrus</name>
    <name type="common">Parasitic roundworm</name>
    <dbReference type="NCBI Taxonomy" id="6339"/>
    <lineage>
        <taxon>Eukaryota</taxon>
        <taxon>Metazoa</taxon>
        <taxon>Ecdysozoa</taxon>
        <taxon>Nematoda</taxon>
        <taxon>Chromadorea</taxon>
        <taxon>Rhabditida</taxon>
        <taxon>Rhabditina</taxon>
        <taxon>Rhabditomorpha</taxon>
        <taxon>Strongyloidea</taxon>
        <taxon>Heligmosomidae</taxon>
        <taxon>Heligmosomoides</taxon>
    </lineage>
</organism>
<feature type="compositionally biased region" description="Basic and acidic residues" evidence="1">
    <location>
        <begin position="46"/>
        <end position="64"/>
    </location>
</feature>
<evidence type="ECO:0000313" key="5">
    <source>
        <dbReference type="WBParaSite" id="HPBE_0001828601-mRNA-1"/>
    </source>
</evidence>
<proteinExistence type="predicted"/>
<protein>
    <submittedName>
        <fullName evidence="5">Secreted protein</fullName>
    </submittedName>
</protein>
<evidence type="ECO:0000256" key="2">
    <source>
        <dbReference type="SAM" id="SignalP"/>
    </source>
</evidence>